<protein>
    <submittedName>
        <fullName evidence="2">Helix-turn-helix transcriptional regulator</fullName>
    </submittedName>
</protein>
<organism evidence="2 3">
    <name type="scientific">Enterococcus larvae</name>
    <dbReference type="NCBI Taxonomy" id="2794352"/>
    <lineage>
        <taxon>Bacteria</taxon>
        <taxon>Bacillati</taxon>
        <taxon>Bacillota</taxon>
        <taxon>Bacilli</taxon>
        <taxon>Lactobacillales</taxon>
        <taxon>Enterococcaceae</taxon>
        <taxon>Enterococcus</taxon>
    </lineage>
</organism>
<dbReference type="RefSeq" id="WP_209558066.1">
    <property type="nucleotide sequence ID" value="NZ_JAEDXU010000007.1"/>
</dbReference>
<dbReference type="InterPro" id="IPR001387">
    <property type="entry name" value="Cro/C1-type_HTH"/>
</dbReference>
<dbReference type="InterPro" id="IPR010982">
    <property type="entry name" value="Lambda_DNA-bd_dom_sf"/>
</dbReference>
<keyword evidence="3" id="KW-1185">Reference proteome</keyword>
<dbReference type="SUPFAM" id="SSF47413">
    <property type="entry name" value="lambda repressor-like DNA-binding domains"/>
    <property type="match status" value="1"/>
</dbReference>
<feature type="domain" description="HTH cro/C1-type" evidence="1">
    <location>
        <begin position="32"/>
        <end position="86"/>
    </location>
</feature>
<dbReference type="EMBL" id="JAEDXU010000007">
    <property type="protein sequence ID" value="MBP1047280.1"/>
    <property type="molecule type" value="Genomic_DNA"/>
</dbReference>
<dbReference type="Gene3D" id="1.10.260.40">
    <property type="entry name" value="lambda repressor-like DNA-binding domains"/>
    <property type="match status" value="1"/>
</dbReference>
<comment type="caution">
    <text evidence="2">The sequence shown here is derived from an EMBL/GenBank/DDBJ whole genome shotgun (WGS) entry which is preliminary data.</text>
</comment>
<sequence length="88" mass="9762">MTSEKKLVSFKDATLKIPNFSMRTQIRIAGEIHKARSDLGISQSDLSKMSGIPQKTISRIETGVSVPNFKTIISLAEALKKEVIFKLI</sequence>
<gene>
    <name evidence="2" type="ORF">I6N96_13435</name>
</gene>
<dbReference type="CDD" id="cd00093">
    <property type="entry name" value="HTH_XRE"/>
    <property type="match status" value="1"/>
</dbReference>
<dbReference type="PROSITE" id="PS50943">
    <property type="entry name" value="HTH_CROC1"/>
    <property type="match status" value="1"/>
</dbReference>
<name>A0ABS4CL03_9ENTE</name>
<dbReference type="SMART" id="SM00530">
    <property type="entry name" value="HTH_XRE"/>
    <property type="match status" value="1"/>
</dbReference>
<accession>A0ABS4CL03</accession>
<dbReference type="Pfam" id="PF01381">
    <property type="entry name" value="HTH_3"/>
    <property type="match status" value="1"/>
</dbReference>
<dbReference type="Proteomes" id="UP000673375">
    <property type="component" value="Unassembled WGS sequence"/>
</dbReference>
<proteinExistence type="predicted"/>
<evidence type="ECO:0000313" key="2">
    <source>
        <dbReference type="EMBL" id="MBP1047280.1"/>
    </source>
</evidence>
<evidence type="ECO:0000313" key="3">
    <source>
        <dbReference type="Proteomes" id="UP000673375"/>
    </source>
</evidence>
<evidence type="ECO:0000259" key="1">
    <source>
        <dbReference type="PROSITE" id="PS50943"/>
    </source>
</evidence>
<reference evidence="2 3" key="1">
    <citation type="submission" date="2020-12" db="EMBL/GenBank/DDBJ databases">
        <title>Vagococcus allomyrinae sp. nov. and Enterococcus lavae sp. nov., isolated from the larvae of Allomyrina dichotoma.</title>
        <authorList>
            <person name="Lee S.D."/>
        </authorList>
    </citation>
    <scope>NUCLEOTIDE SEQUENCE [LARGE SCALE GENOMIC DNA]</scope>
    <source>
        <strain evidence="2 3">BWM-S5</strain>
    </source>
</reference>